<comment type="catalytic activity">
    <reaction evidence="12">
        <text>n isopentenyl diphosphate + (2E,6E)-farnesyl diphosphate = a di-trans,poly-cis-polyprenyl diphosphate + n diphosphate</text>
        <dbReference type="Rhea" id="RHEA:53008"/>
        <dbReference type="Rhea" id="RHEA-COMP:19494"/>
        <dbReference type="ChEBI" id="CHEBI:33019"/>
        <dbReference type="ChEBI" id="CHEBI:128769"/>
        <dbReference type="ChEBI" id="CHEBI:136960"/>
        <dbReference type="ChEBI" id="CHEBI:175763"/>
        <dbReference type="EC" id="2.5.1.87"/>
    </reaction>
</comment>
<evidence type="ECO:0000256" key="11">
    <source>
        <dbReference type="ARBA" id="ARBA00023136"/>
    </source>
</evidence>
<accession>A0A1B6F3M3</accession>
<keyword evidence="6" id="KW-0808">Transferase</keyword>
<keyword evidence="9" id="KW-0460">Magnesium</keyword>
<sequence length="265" mass="30821">MVLNCVKGILHKSGVYILLILHIIFSVFQFINLLSSRALKQIKNLYRAPRHQILNGVSVSFLKEEFKCYPKLPRHLAVVIEEDDISYQDCIKLILWCIYSEIPFISFYTNNGAINPTSLYEVLCKRSKNSLQHIQWGKSFHKSVREMAKKDINGYVWRPIVEVNLFSSKSVNNSIESVMLRLCEEKIKPEEISIDAVDQHFKDEIPLPDPCLCLVFGKTFSTFGFMPWQIRVTEISHITTHHNLQLEDFLCALRTYAFCEQRFGK</sequence>
<dbReference type="PANTHER" id="PTHR21528:SF0">
    <property type="entry name" value="DEHYDRODOLICHYL DIPHOSPHATE SYNTHASE COMPLEX SUBUNIT NUS1"/>
    <property type="match status" value="1"/>
</dbReference>
<evidence type="ECO:0000256" key="12">
    <source>
        <dbReference type="ARBA" id="ARBA00047353"/>
    </source>
</evidence>
<dbReference type="Gene3D" id="3.40.1180.10">
    <property type="entry name" value="Decaprenyl diphosphate synthase-like"/>
    <property type="match status" value="1"/>
</dbReference>
<gene>
    <name evidence="14" type="ORF">g.10763</name>
</gene>
<keyword evidence="7 13" id="KW-0812">Transmembrane</keyword>
<keyword evidence="10 13" id="KW-1133">Transmembrane helix</keyword>
<dbReference type="InterPro" id="IPR036424">
    <property type="entry name" value="UPP_synth-like_sf"/>
</dbReference>
<dbReference type="AlphaFoldDB" id="A0A1B6F3M3"/>
<reference evidence="14" key="1">
    <citation type="submission" date="2015-11" db="EMBL/GenBank/DDBJ databases">
        <title>De novo transcriptome assembly of four potential Pierce s Disease insect vectors from Arizona vineyards.</title>
        <authorList>
            <person name="Tassone E.E."/>
        </authorList>
    </citation>
    <scope>NUCLEOTIDE SEQUENCE</scope>
</reference>
<evidence type="ECO:0000256" key="9">
    <source>
        <dbReference type="ARBA" id="ARBA00022842"/>
    </source>
</evidence>
<dbReference type="GO" id="GO:0045547">
    <property type="term" value="F:ditrans,polycis-polyprenyl diphosphate synthase [(2E,6E)-farnesyl diphosphate specific] activity"/>
    <property type="evidence" value="ECO:0007669"/>
    <property type="project" value="UniProtKB-EC"/>
</dbReference>
<evidence type="ECO:0000256" key="6">
    <source>
        <dbReference type="ARBA" id="ARBA00022679"/>
    </source>
</evidence>
<dbReference type="InterPro" id="IPR038887">
    <property type="entry name" value="Nus1/NgBR"/>
</dbReference>
<evidence type="ECO:0000256" key="1">
    <source>
        <dbReference type="ARBA" id="ARBA00001946"/>
    </source>
</evidence>
<proteinExistence type="inferred from homology"/>
<comment type="similarity">
    <text evidence="4">Belongs to the UPP synthase family.</text>
</comment>
<evidence type="ECO:0000256" key="5">
    <source>
        <dbReference type="ARBA" id="ARBA00012596"/>
    </source>
</evidence>
<dbReference type="EMBL" id="GECZ01025088">
    <property type="protein sequence ID" value="JAS44681.1"/>
    <property type="molecule type" value="Transcribed_RNA"/>
</dbReference>
<dbReference type="SUPFAM" id="SSF64005">
    <property type="entry name" value="Undecaprenyl diphosphate synthase"/>
    <property type="match status" value="1"/>
</dbReference>
<evidence type="ECO:0000313" key="14">
    <source>
        <dbReference type="EMBL" id="JAS44681.1"/>
    </source>
</evidence>
<evidence type="ECO:0000256" key="13">
    <source>
        <dbReference type="SAM" id="Phobius"/>
    </source>
</evidence>
<evidence type="ECO:0000256" key="3">
    <source>
        <dbReference type="ARBA" id="ARBA00004922"/>
    </source>
</evidence>
<keyword evidence="11 13" id="KW-0472">Membrane</keyword>
<evidence type="ECO:0000256" key="10">
    <source>
        <dbReference type="ARBA" id="ARBA00022989"/>
    </source>
</evidence>
<evidence type="ECO:0000256" key="8">
    <source>
        <dbReference type="ARBA" id="ARBA00022824"/>
    </source>
</evidence>
<name>A0A1B6F3M3_9HEMI</name>
<dbReference type="GO" id="GO:1904423">
    <property type="term" value="C:dehydrodolichyl diphosphate synthase complex"/>
    <property type="evidence" value="ECO:0007669"/>
    <property type="project" value="InterPro"/>
</dbReference>
<evidence type="ECO:0000256" key="7">
    <source>
        <dbReference type="ARBA" id="ARBA00022692"/>
    </source>
</evidence>
<comment type="pathway">
    <text evidence="3">Protein modification; protein glycosylation.</text>
</comment>
<comment type="cofactor">
    <cofactor evidence="1">
        <name>Mg(2+)</name>
        <dbReference type="ChEBI" id="CHEBI:18420"/>
    </cofactor>
</comment>
<protein>
    <recommendedName>
        <fullName evidence="5">ditrans,polycis-polyprenyl diphosphate synthase [(2E,6E)-farnesyldiphosphate specific]</fullName>
        <ecNumber evidence="5">2.5.1.87</ecNumber>
    </recommendedName>
</protein>
<evidence type="ECO:0000256" key="2">
    <source>
        <dbReference type="ARBA" id="ARBA00004586"/>
    </source>
</evidence>
<organism evidence="14">
    <name type="scientific">Cuerna arida</name>
    <dbReference type="NCBI Taxonomy" id="1464854"/>
    <lineage>
        <taxon>Eukaryota</taxon>
        <taxon>Metazoa</taxon>
        <taxon>Ecdysozoa</taxon>
        <taxon>Arthropoda</taxon>
        <taxon>Hexapoda</taxon>
        <taxon>Insecta</taxon>
        <taxon>Pterygota</taxon>
        <taxon>Neoptera</taxon>
        <taxon>Paraneoptera</taxon>
        <taxon>Hemiptera</taxon>
        <taxon>Auchenorrhyncha</taxon>
        <taxon>Membracoidea</taxon>
        <taxon>Cicadellidae</taxon>
        <taxon>Cicadellinae</taxon>
        <taxon>Proconiini</taxon>
        <taxon>Cuerna</taxon>
    </lineage>
</organism>
<evidence type="ECO:0000256" key="4">
    <source>
        <dbReference type="ARBA" id="ARBA00005432"/>
    </source>
</evidence>
<keyword evidence="8" id="KW-0256">Endoplasmic reticulum</keyword>
<dbReference type="PANTHER" id="PTHR21528">
    <property type="entry name" value="DEHYDRODOLICHYL DIPHOSPHATE SYNTHASE COMPLEX SUBUNIT NUS1"/>
    <property type="match status" value="1"/>
</dbReference>
<dbReference type="GO" id="GO:0005789">
    <property type="term" value="C:endoplasmic reticulum membrane"/>
    <property type="evidence" value="ECO:0007669"/>
    <property type="project" value="UniProtKB-SubCell"/>
</dbReference>
<comment type="subcellular location">
    <subcellularLocation>
        <location evidence="2">Endoplasmic reticulum membrane</location>
    </subcellularLocation>
</comment>
<feature type="transmembrane region" description="Helical" evidence="13">
    <location>
        <begin position="15"/>
        <end position="34"/>
    </location>
</feature>
<dbReference type="UniPathway" id="UPA00378"/>
<dbReference type="EC" id="2.5.1.87" evidence="5"/>